<protein>
    <recommendedName>
        <fullName evidence="4">Transmembrane protein</fullName>
    </recommendedName>
</protein>
<evidence type="ECO:0000313" key="3">
    <source>
        <dbReference type="Proteomes" id="UP000000366"/>
    </source>
</evidence>
<keyword evidence="1" id="KW-0472">Membrane</keyword>
<feature type="transmembrane region" description="Helical" evidence="1">
    <location>
        <begin position="20"/>
        <end position="43"/>
    </location>
</feature>
<dbReference type="AlphaFoldDB" id="A2SPB3"/>
<reference evidence="2 3" key="1">
    <citation type="journal article" date="2007" name="J. Bacteriol.">
        <title>Whole-genome analysis of the methyl tert-butyl ether-degrading beta-proteobacterium Methylibium petroleiphilum PM1.</title>
        <authorList>
            <person name="Kane S.R."/>
            <person name="Chakicherla A.Y."/>
            <person name="Chain P.S.G."/>
            <person name="Schmidt R."/>
            <person name="Shin M.W."/>
            <person name="Legler T.C."/>
            <person name="Scow K.M."/>
            <person name="Larimer F.W."/>
            <person name="Lucas S.M."/>
            <person name="Richardson P.M."/>
            <person name="Hristova K.R."/>
        </authorList>
    </citation>
    <scope>NUCLEOTIDE SEQUENCE [LARGE SCALE GENOMIC DNA]</scope>
    <source>
        <strain evidence="3">ATCC BAA-1232 / LMG 22953 / PM1</strain>
        <plasmid evidence="2 3">RPME01</plasmid>
    </source>
</reference>
<proteinExistence type="predicted"/>
<keyword evidence="3" id="KW-1185">Reference proteome</keyword>
<dbReference type="EMBL" id="CP000556">
    <property type="protein sequence ID" value="ABM97402.1"/>
    <property type="molecule type" value="Genomic_DNA"/>
</dbReference>
<dbReference type="HOGENOM" id="CLU_2142958_0_0_4"/>
<organism evidence="2 3">
    <name type="scientific">Methylibium petroleiphilum (strain ATCC BAA-1232 / LMG 22953 / PM1)</name>
    <dbReference type="NCBI Taxonomy" id="420662"/>
    <lineage>
        <taxon>Bacteria</taxon>
        <taxon>Pseudomonadati</taxon>
        <taxon>Pseudomonadota</taxon>
        <taxon>Betaproteobacteria</taxon>
        <taxon>Burkholderiales</taxon>
        <taxon>Sphaerotilaceae</taxon>
        <taxon>Methylibium</taxon>
    </lineage>
</organism>
<dbReference type="KEGG" id="mpt:Mpe_B0638"/>
<evidence type="ECO:0000256" key="1">
    <source>
        <dbReference type="SAM" id="Phobius"/>
    </source>
</evidence>
<dbReference type="Proteomes" id="UP000000366">
    <property type="component" value="Plasmid RPME01"/>
</dbReference>
<evidence type="ECO:0000313" key="2">
    <source>
        <dbReference type="EMBL" id="ABM97402.1"/>
    </source>
</evidence>
<feature type="transmembrane region" description="Helical" evidence="1">
    <location>
        <begin position="86"/>
        <end position="103"/>
    </location>
</feature>
<sequence>MKESQFGFEYTWSDLEPIRALTVVVLAGQVAGAAAGVLVPQFADWFKSLWFGGAIATFPAFLVGLIVQSRWRPGSLGQNKVMVRRLGLVAAALTVFAFAMPVLELKFGKHTG</sequence>
<keyword evidence="2" id="KW-0614">Plasmid</keyword>
<evidence type="ECO:0008006" key="4">
    <source>
        <dbReference type="Google" id="ProtNLM"/>
    </source>
</evidence>
<feature type="transmembrane region" description="Helical" evidence="1">
    <location>
        <begin position="49"/>
        <end position="66"/>
    </location>
</feature>
<geneLocation type="plasmid" evidence="2 3">
    <name>RPME01</name>
</geneLocation>
<accession>A2SPB3</accession>
<keyword evidence="1" id="KW-1133">Transmembrane helix</keyword>
<dbReference type="RefSeq" id="WP_011831947.1">
    <property type="nucleotide sequence ID" value="NC_008826.1"/>
</dbReference>
<keyword evidence="1" id="KW-0812">Transmembrane</keyword>
<gene>
    <name evidence="2" type="ordered locus">Mpe_B0638</name>
</gene>
<name>A2SPB3_METPP</name>